<reference evidence="8" key="1">
    <citation type="submission" date="2020-05" db="EMBL/GenBank/DDBJ databases">
        <title>Mycena genomes resolve the evolution of fungal bioluminescence.</title>
        <authorList>
            <person name="Tsai I.J."/>
        </authorList>
    </citation>
    <scope>NUCLEOTIDE SEQUENCE</scope>
    <source>
        <strain evidence="8">CCC161011</strain>
    </source>
</reference>
<evidence type="ECO:0000256" key="2">
    <source>
        <dbReference type="ARBA" id="ARBA00022448"/>
    </source>
</evidence>
<evidence type="ECO:0000256" key="5">
    <source>
        <dbReference type="ARBA" id="ARBA00023136"/>
    </source>
</evidence>
<keyword evidence="9" id="KW-1185">Reference proteome</keyword>
<evidence type="ECO:0000256" key="4">
    <source>
        <dbReference type="ARBA" id="ARBA00022989"/>
    </source>
</evidence>
<dbReference type="Pfam" id="PF07690">
    <property type="entry name" value="MFS_1"/>
    <property type="match status" value="1"/>
</dbReference>
<name>A0A8H6X893_9AGAR</name>
<feature type="transmembrane region" description="Helical" evidence="7">
    <location>
        <begin position="256"/>
        <end position="278"/>
    </location>
</feature>
<feature type="compositionally biased region" description="Basic and acidic residues" evidence="6">
    <location>
        <begin position="527"/>
        <end position="539"/>
    </location>
</feature>
<evidence type="ECO:0000256" key="1">
    <source>
        <dbReference type="ARBA" id="ARBA00004141"/>
    </source>
</evidence>
<evidence type="ECO:0000256" key="7">
    <source>
        <dbReference type="SAM" id="Phobius"/>
    </source>
</evidence>
<evidence type="ECO:0000313" key="8">
    <source>
        <dbReference type="EMBL" id="KAF7335821.1"/>
    </source>
</evidence>
<feature type="transmembrane region" description="Helical" evidence="7">
    <location>
        <begin position="136"/>
        <end position="155"/>
    </location>
</feature>
<comment type="caution">
    <text evidence="8">The sequence shown here is derived from an EMBL/GenBank/DDBJ whole genome shotgun (WGS) entry which is preliminary data.</text>
</comment>
<feature type="region of interest" description="Disordered" evidence="6">
    <location>
        <begin position="514"/>
        <end position="539"/>
    </location>
</feature>
<dbReference type="GO" id="GO:0022857">
    <property type="term" value="F:transmembrane transporter activity"/>
    <property type="evidence" value="ECO:0007669"/>
    <property type="project" value="InterPro"/>
</dbReference>
<feature type="transmembrane region" description="Helical" evidence="7">
    <location>
        <begin position="328"/>
        <end position="352"/>
    </location>
</feature>
<feature type="transmembrane region" description="Helical" evidence="7">
    <location>
        <begin position="188"/>
        <end position="210"/>
    </location>
</feature>
<dbReference type="EMBL" id="JACAZI010000024">
    <property type="protein sequence ID" value="KAF7335821.1"/>
    <property type="molecule type" value="Genomic_DNA"/>
</dbReference>
<dbReference type="OrthoDB" id="3639251at2759"/>
<feature type="transmembrane region" description="Helical" evidence="7">
    <location>
        <begin position="420"/>
        <end position="438"/>
    </location>
</feature>
<dbReference type="PANTHER" id="PTHR43791">
    <property type="entry name" value="PERMEASE-RELATED"/>
    <property type="match status" value="1"/>
</dbReference>
<keyword evidence="5 7" id="KW-0472">Membrane</keyword>
<comment type="subcellular location">
    <subcellularLocation>
        <location evidence="1">Membrane</location>
        <topology evidence="1">Multi-pass membrane protein</topology>
    </subcellularLocation>
</comment>
<dbReference type="AlphaFoldDB" id="A0A8H6X893"/>
<feature type="transmembrane region" description="Helical" evidence="7">
    <location>
        <begin position="364"/>
        <end position="383"/>
    </location>
</feature>
<feature type="transmembrane region" description="Helical" evidence="7">
    <location>
        <begin position="450"/>
        <end position="472"/>
    </location>
</feature>
<accession>A0A8H6X893</accession>
<keyword evidence="4 7" id="KW-1133">Transmembrane helix</keyword>
<dbReference type="InterPro" id="IPR011701">
    <property type="entry name" value="MFS"/>
</dbReference>
<dbReference type="InterPro" id="IPR036259">
    <property type="entry name" value="MFS_trans_sf"/>
</dbReference>
<keyword evidence="3 7" id="KW-0812">Transmembrane</keyword>
<sequence length="554" mass="62014">MTTAPGFLDQGSTLLVRPLNGLLTVLQFKSYIWDSDAHLKSAEERALIRKLDYGILVVSCLGFFPQVPRVRLICLAIRYALKYGLISQNNLANACESSALDYADFKLTKSADISGMKEDLNINGNEYTYMGTCYTIAYALMQVPSTMIIQVFLLSRKYAHRTIWRFAKLAGACGHLHKRGARNSQQMYVFRFMVGLFESAFFPCLLYLMGSWYTKTELAKRLAIFHLTGSVGTAMSGYLQAAIYNNLNGHGGLAGWRWLYIICGCMTVPCGLLLFFVLPDLPSNCKVWYLSEEEKAFALDRAIRNGKAQPTGKVDMALLKRTFSRWHWYWFVLGYILYGESCAATGYFGIWLKSENFSVSARNVIPSCGALINIVSIFLWGFLSDLTGSRFTWVFVPLAYGLIPNGILAVWPPSVKLKEFAFLTGGVQLMTAVFYTWANEVCKADNEERALVVSSMNGLQYAVAAWLPIVIFPQVEAPTFRKGFPGTFGLVIAALIVIVIIKIFADRDERRERAAAAGAPADEEASTDEKSSHEDTKEKDLSINRLKMTCMLRM</sequence>
<dbReference type="PANTHER" id="PTHR43791:SF39">
    <property type="entry name" value="TRANSPORTER LIZ1_SEO1, PUTATIVE (AFU_ORTHOLOGUE AFUA_3G00980)-RELATED"/>
    <property type="match status" value="1"/>
</dbReference>
<feature type="transmembrane region" description="Helical" evidence="7">
    <location>
        <begin position="222"/>
        <end position="244"/>
    </location>
</feature>
<protein>
    <submittedName>
        <fullName evidence="8">Pantothenate transporter Liz1</fullName>
    </submittedName>
</protein>
<evidence type="ECO:0000256" key="3">
    <source>
        <dbReference type="ARBA" id="ARBA00022692"/>
    </source>
</evidence>
<proteinExistence type="predicted"/>
<keyword evidence="2" id="KW-0813">Transport</keyword>
<gene>
    <name evidence="8" type="ORF">MVEN_02238300</name>
</gene>
<evidence type="ECO:0000256" key="6">
    <source>
        <dbReference type="SAM" id="MobiDB-lite"/>
    </source>
</evidence>
<dbReference type="GO" id="GO:0016020">
    <property type="term" value="C:membrane"/>
    <property type="evidence" value="ECO:0007669"/>
    <property type="project" value="UniProtKB-SubCell"/>
</dbReference>
<feature type="transmembrane region" description="Helical" evidence="7">
    <location>
        <begin position="484"/>
        <end position="505"/>
    </location>
</feature>
<dbReference type="Gene3D" id="1.20.1250.20">
    <property type="entry name" value="MFS general substrate transporter like domains"/>
    <property type="match status" value="2"/>
</dbReference>
<dbReference type="Proteomes" id="UP000620124">
    <property type="component" value="Unassembled WGS sequence"/>
</dbReference>
<dbReference type="SUPFAM" id="SSF103473">
    <property type="entry name" value="MFS general substrate transporter"/>
    <property type="match status" value="1"/>
</dbReference>
<evidence type="ECO:0000313" key="9">
    <source>
        <dbReference type="Proteomes" id="UP000620124"/>
    </source>
</evidence>
<organism evidence="8 9">
    <name type="scientific">Mycena venus</name>
    <dbReference type="NCBI Taxonomy" id="2733690"/>
    <lineage>
        <taxon>Eukaryota</taxon>
        <taxon>Fungi</taxon>
        <taxon>Dikarya</taxon>
        <taxon>Basidiomycota</taxon>
        <taxon>Agaricomycotina</taxon>
        <taxon>Agaricomycetes</taxon>
        <taxon>Agaricomycetidae</taxon>
        <taxon>Agaricales</taxon>
        <taxon>Marasmiineae</taxon>
        <taxon>Mycenaceae</taxon>
        <taxon>Mycena</taxon>
    </lineage>
</organism>